<sequence>MDTGSSRAAGAAQRAVRRAFAPFGYSGYPRLAVAMLSMVLGQGTWALSTVFQVMHDGGDPVALSTVTAIGSCGLIVFALLGGVAADRLPPHRVLLGVSLTLTVVVSTVSVLSATGVLTTWQLAGAAFLIFAGVGMFYPSYSASLPRLLPPDKLLAANGVEGSARPLLQTAAGPAVAGFLAAAWGPWSGFAAVAVCGVISVVTLLGLEVPELEHQDSGSGQDDANPAGPDTGSVKISGIGVEAVGAPVEPAAAPSGAFGKVLSDLKEGVGYTIRTPWLLGTLLFAVVAIFFFLGPLEVLLPFVVRDALGGGEAEFGLLLAVTGTASAVGAMTTAGLPYPRRYLTVIVLVWGFGTLPLAFVGFTESWAVMVLILLVVGASDGIGQVLWGTLLQRRVPGRMLGRVSSLDFFVSLLLLPASMAVAGPLSVVVPIPVIFVIAATAPAVAAVVVWWVARMGRDELTNPLRS</sequence>
<gene>
    <name evidence="7" type="ORF">EDL96_10385</name>
</gene>
<evidence type="ECO:0000256" key="6">
    <source>
        <dbReference type="SAM" id="Phobius"/>
    </source>
</evidence>
<feature type="transmembrane region" description="Helical" evidence="6">
    <location>
        <begin position="61"/>
        <end position="81"/>
    </location>
</feature>
<organism evidence="7 8">
    <name type="scientific">Kocuria soli</name>
    <dbReference type="NCBI Taxonomy" id="2485125"/>
    <lineage>
        <taxon>Bacteria</taxon>
        <taxon>Bacillati</taxon>
        <taxon>Actinomycetota</taxon>
        <taxon>Actinomycetes</taxon>
        <taxon>Micrococcales</taxon>
        <taxon>Micrococcaceae</taxon>
        <taxon>Kocuria</taxon>
    </lineage>
</organism>
<feature type="transmembrane region" description="Helical" evidence="6">
    <location>
        <begin position="407"/>
        <end position="426"/>
    </location>
</feature>
<feature type="transmembrane region" description="Helical" evidence="6">
    <location>
        <begin position="275"/>
        <end position="294"/>
    </location>
</feature>
<evidence type="ECO:0000256" key="5">
    <source>
        <dbReference type="ARBA" id="ARBA00023136"/>
    </source>
</evidence>
<keyword evidence="8" id="KW-1185">Reference proteome</keyword>
<dbReference type="GO" id="GO:0022857">
    <property type="term" value="F:transmembrane transporter activity"/>
    <property type="evidence" value="ECO:0007669"/>
    <property type="project" value="InterPro"/>
</dbReference>
<dbReference type="Gene3D" id="1.20.1250.20">
    <property type="entry name" value="MFS general substrate transporter like domains"/>
    <property type="match status" value="1"/>
</dbReference>
<comment type="caution">
    <text evidence="7">The sequence shown here is derived from an EMBL/GenBank/DDBJ whole genome shotgun (WGS) entry which is preliminary data.</text>
</comment>
<feature type="transmembrane region" description="Helical" evidence="6">
    <location>
        <begin position="365"/>
        <end position="386"/>
    </location>
</feature>
<dbReference type="GO" id="GO:0005886">
    <property type="term" value="C:plasma membrane"/>
    <property type="evidence" value="ECO:0007669"/>
    <property type="project" value="UniProtKB-SubCell"/>
</dbReference>
<feature type="transmembrane region" description="Helical" evidence="6">
    <location>
        <begin position="189"/>
        <end position="206"/>
    </location>
</feature>
<evidence type="ECO:0000313" key="7">
    <source>
        <dbReference type="EMBL" id="ROZ62317.1"/>
    </source>
</evidence>
<dbReference type="SUPFAM" id="SSF103473">
    <property type="entry name" value="MFS general substrate transporter"/>
    <property type="match status" value="1"/>
</dbReference>
<feature type="transmembrane region" description="Helical" evidence="6">
    <location>
        <begin position="432"/>
        <end position="452"/>
    </location>
</feature>
<keyword evidence="5 6" id="KW-0472">Membrane</keyword>
<keyword evidence="4 6" id="KW-1133">Transmembrane helix</keyword>
<feature type="transmembrane region" description="Helical" evidence="6">
    <location>
        <begin position="31"/>
        <end position="55"/>
    </location>
</feature>
<dbReference type="PANTHER" id="PTHR23513:SF18">
    <property type="entry name" value="INTEGRAL MEMBRANE PROTEIN"/>
    <property type="match status" value="1"/>
</dbReference>
<proteinExistence type="predicted"/>
<dbReference type="AlphaFoldDB" id="A0A3N3ZRF5"/>
<dbReference type="Pfam" id="PF07690">
    <property type="entry name" value="MFS_1"/>
    <property type="match status" value="1"/>
</dbReference>
<dbReference type="OrthoDB" id="69054at2"/>
<reference evidence="7 8" key="1">
    <citation type="submission" date="2018-10" db="EMBL/GenBank/DDBJ databases">
        <title>Kocuria sp. M5W7-7, whole genome shotgun sequence.</title>
        <authorList>
            <person name="Tuo L."/>
        </authorList>
    </citation>
    <scope>NUCLEOTIDE SEQUENCE [LARGE SCALE GENOMIC DNA]</scope>
    <source>
        <strain evidence="7 8">M5W7-7</strain>
    </source>
</reference>
<feature type="transmembrane region" description="Helical" evidence="6">
    <location>
        <begin position="122"/>
        <end position="144"/>
    </location>
</feature>
<accession>A0A3N3ZRF5</accession>
<evidence type="ECO:0000256" key="2">
    <source>
        <dbReference type="ARBA" id="ARBA00022475"/>
    </source>
</evidence>
<evidence type="ECO:0000313" key="8">
    <source>
        <dbReference type="Proteomes" id="UP000270616"/>
    </source>
</evidence>
<evidence type="ECO:0000256" key="1">
    <source>
        <dbReference type="ARBA" id="ARBA00004651"/>
    </source>
</evidence>
<dbReference type="RefSeq" id="WP_123825830.1">
    <property type="nucleotide sequence ID" value="NZ_RKMF01000013.1"/>
</dbReference>
<dbReference type="PANTHER" id="PTHR23513">
    <property type="entry name" value="INTEGRAL MEMBRANE EFFLUX PROTEIN-RELATED"/>
    <property type="match status" value="1"/>
</dbReference>
<keyword evidence="2" id="KW-1003">Cell membrane</keyword>
<evidence type="ECO:0000256" key="3">
    <source>
        <dbReference type="ARBA" id="ARBA00022692"/>
    </source>
</evidence>
<feature type="transmembrane region" description="Helical" evidence="6">
    <location>
        <begin position="341"/>
        <end position="359"/>
    </location>
</feature>
<protein>
    <submittedName>
        <fullName evidence="7">MFS transporter</fullName>
    </submittedName>
</protein>
<dbReference type="Proteomes" id="UP000270616">
    <property type="component" value="Unassembled WGS sequence"/>
</dbReference>
<feature type="transmembrane region" description="Helical" evidence="6">
    <location>
        <begin position="93"/>
        <end position="116"/>
    </location>
</feature>
<keyword evidence="3 6" id="KW-0812">Transmembrane</keyword>
<dbReference type="InterPro" id="IPR036259">
    <property type="entry name" value="MFS_trans_sf"/>
</dbReference>
<name>A0A3N3ZRF5_9MICC</name>
<dbReference type="EMBL" id="RKMF01000013">
    <property type="protein sequence ID" value="ROZ62317.1"/>
    <property type="molecule type" value="Genomic_DNA"/>
</dbReference>
<comment type="subcellular location">
    <subcellularLocation>
        <location evidence="1">Cell membrane</location>
        <topology evidence="1">Multi-pass membrane protein</topology>
    </subcellularLocation>
</comment>
<feature type="transmembrane region" description="Helical" evidence="6">
    <location>
        <begin position="314"/>
        <end position="334"/>
    </location>
</feature>
<dbReference type="CDD" id="cd06173">
    <property type="entry name" value="MFS_MefA_like"/>
    <property type="match status" value="1"/>
</dbReference>
<evidence type="ECO:0000256" key="4">
    <source>
        <dbReference type="ARBA" id="ARBA00022989"/>
    </source>
</evidence>
<dbReference type="InterPro" id="IPR011701">
    <property type="entry name" value="MFS"/>
</dbReference>